<evidence type="ECO:0000256" key="3">
    <source>
        <dbReference type="SAM" id="Coils"/>
    </source>
</evidence>
<gene>
    <name evidence="5" type="primary">raiA</name>
    <name evidence="2" type="synonym">hpf</name>
    <name evidence="5" type="ORF">ABDJ34_07365</name>
</gene>
<evidence type="ECO:0000313" key="6">
    <source>
        <dbReference type="Proteomes" id="UP001634413"/>
    </source>
</evidence>
<feature type="coiled-coil region" evidence="3">
    <location>
        <begin position="61"/>
        <end position="88"/>
    </location>
</feature>
<comment type="caution">
    <text evidence="5">The sequence shown here is derived from an EMBL/GenBank/DDBJ whole genome shotgun (WGS) entry which is preliminary data.</text>
</comment>
<evidence type="ECO:0000313" key="5">
    <source>
        <dbReference type="EMBL" id="MFN2102717.1"/>
    </source>
</evidence>
<dbReference type="InterPro" id="IPR032528">
    <property type="entry name" value="Ribosom_S30AE_C"/>
</dbReference>
<organism evidence="5 6">
    <name type="scientific">Finegoldia dalianensis</name>
    <dbReference type="NCBI Taxonomy" id="3145239"/>
    <lineage>
        <taxon>Bacteria</taxon>
        <taxon>Bacillati</taxon>
        <taxon>Bacillota</taxon>
        <taxon>Tissierellia</taxon>
        <taxon>Tissierellales</taxon>
        <taxon>Peptoniphilaceae</taxon>
        <taxon>Finegoldia</taxon>
    </lineage>
</organism>
<dbReference type="InterPro" id="IPR038416">
    <property type="entry name" value="Ribosom_S30AE_C_sf"/>
</dbReference>
<comment type="subunit">
    <text evidence="2">Interacts with 100S ribosomes.</text>
</comment>
<name>A0ABW9KES2_9FIRM</name>
<dbReference type="PANTHER" id="PTHR33231:SF1">
    <property type="entry name" value="30S RIBOSOMAL PROTEIN"/>
    <property type="match status" value="1"/>
</dbReference>
<comment type="similarity">
    <text evidence="2">Belongs to the HPF/YfiA ribosome-associated protein family. Long HPF subfamily.</text>
</comment>
<evidence type="ECO:0000259" key="4">
    <source>
        <dbReference type="Pfam" id="PF16321"/>
    </source>
</evidence>
<dbReference type="Pfam" id="PF16321">
    <property type="entry name" value="Ribosom_S30AE_C"/>
    <property type="match status" value="1"/>
</dbReference>
<dbReference type="Gene3D" id="3.30.505.50">
    <property type="entry name" value="Sigma 54 modulation/S30EA ribosomal protein, C-terminal domain"/>
    <property type="match status" value="1"/>
</dbReference>
<dbReference type="InterPro" id="IPR036567">
    <property type="entry name" value="RHF-like"/>
</dbReference>
<keyword evidence="6" id="KW-1185">Reference proteome</keyword>
<comment type="subcellular location">
    <subcellularLocation>
        <location evidence="2">Cytoplasm</location>
    </subcellularLocation>
</comment>
<dbReference type="InterPro" id="IPR034694">
    <property type="entry name" value="HPF_long/plastid"/>
</dbReference>
<sequence>MKLNYVTKDIKLTDDLKQMAESKLHKLDKYFHDEQQARVVFKKEKDKARVEVTMILDKGVVLRAEESNEDIKTAIDKVEDALARQIRKHKTKLQKRFTESNSIRFEAVEENEENNDKEIPTGAIVKTKEFGIKPMDKEEAIMQMELIDHDFFVFLDSKTNNVNVVYKRKDGNYGLLVPGFEK</sequence>
<dbReference type="RefSeq" id="WP_412701894.1">
    <property type="nucleotide sequence ID" value="NZ_JBDLBQ010000006.1"/>
</dbReference>
<evidence type="ECO:0000256" key="1">
    <source>
        <dbReference type="ARBA" id="ARBA00022845"/>
    </source>
</evidence>
<dbReference type="Proteomes" id="UP001634413">
    <property type="component" value="Unassembled WGS sequence"/>
</dbReference>
<evidence type="ECO:0000256" key="2">
    <source>
        <dbReference type="HAMAP-Rule" id="MF_00839"/>
    </source>
</evidence>
<dbReference type="Pfam" id="PF02482">
    <property type="entry name" value="Ribosomal_S30AE"/>
    <property type="match status" value="1"/>
</dbReference>
<dbReference type="SUPFAM" id="SSF69754">
    <property type="entry name" value="Ribosome binding protein Y (YfiA homologue)"/>
    <property type="match status" value="1"/>
</dbReference>
<dbReference type="InterPro" id="IPR050574">
    <property type="entry name" value="HPF/YfiA_ribosome-assoc"/>
</dbReference>
<protein>
    <recommendedName>
        <fullName evidence="2">Ribosome hibernation promoting factor</fullName>
        <shortName evidence="2">HPF</shortName>
    </recommendedName>
</protein>
<feature type="domain" description="Sigma 54 modulation/S30EA ribosomal protein C-terminal" evidence="4">
    <location>
        <begin position="123"/>
        <end position="175"/>
    </location>
</feature>
<dbReference type="NCBIfam" id="TIGR00741">
    <property type="entry name" value="yfiA"/>
    <property type="match status" value="1"/>
</dbReference>
<comment type="function">
    <text evidence="2">Required for dimerization of active 70S ribosomes into 100S ribosomes in stationary phase; 100S ribosomes are translationally inactive and sometimes present during exponential growth.</text>
</comment>
<keyword evidence="1 2" id="KW-0810">Translation regulation</keyword>
<dbReference type="CDD" id="cd00552">
    <property type="entry name" value="RaiA"/>
    <property type="match status" value="1"/>
</dbReference>
<dbReference type="EMBL" id="JBDLBQ010000006">
    <property type="protein sequence ID" value="MFN2102717.1"/>
    <property type="molecule type" value="Genomic_DNA"/>
</dbReference>
<keyword evidence="2" id="KW-0963">Cytoplasm</keyword>
<proteinExistence type="inferred from homology"/>
<dbReference type="Gene3D" id="3.30.160.100">
    <property type="entry name" value="Ribosome hibernation promotion factor-like"/>
    <property type="match status" value="1"/>
</dbReference>
<dbReference type="PANTHER" id="PTHR33231">
    <property type="entry name" value="30S RIBOSOMAL PROTEIN"/>
    <property type="match status" value="1"/>
</dbReference>
<keyword evidence="3" id="KW-0175">Coiled coil</keyword>
<dbReference type="HAMAP" id="MF_00839">
    <property type="entry name" value="HPF"/>
    <property type="match status" value="1"/>
</dbReference>
<dbReference type="InterPro" id="IPR003489">
    <property type="entry name" value="RHF/RaiA"/>
</dbReference>
<reference evidence="5 6" key="1">
    <citation type="journal article" date="2024" name="Anaerobe">
        <title>The identification of Finegoldia dalianensis sp. nov., isolated from the pus of a patient with skin abscess and genomic analysis of the strains belonging to Finegoldia genus.</title>
        <authorList>
            <person name="Li Y."/>
            <person name="Wang Y."/>
            <person name="Xiao D."/>
            <person name="Wang J."/>
            <person name="Jin D."/>
        </authorList>
    </citation>
    <scope>NUCLEOTIDE SEQUENCE [LARGE SCALE GENOMIC DNA]</scope>
    <source>
        <strain evidence="5 6">LY240594</strain>
    </source>
</reference>
<accession>A0ABW9KES2</accession>